<dbReference type="Ensembl" id="ENSMAMT00000057089.1">
    <property type="protein sequence ID" value="ENSMAMP00000036601.1"/>
    <property type="gene ID" value="ENSMAMG00000016192.2"/>
</dbReference>
<dbReference type="InterPro" id="IPR047313">
    <property type="entry name" value="SMN_C"/>
</dbReference>
<protein>
    <submittedName>
        <fullName evidence="12">Survival motor neuron protein-like</fullName>
    </submittedName>
</protein>
<evidence type="ECO:0000256" key="7">
    <source>
        <dbReference type="ARBA" id="ARBA00023187"/>
    </source>
</evidence>
<dbReference type="SMART" id="SM00333">
    <property type="entry name" value="TUDOR"/>
    <property type="match status" value="2"/>
</dbReference>
<feature type="compositionally biased region" description="Polar residues" evidence="10">
    <location>
        <begin position="44"/>
        <end position="55"/>
    </location>
</feature>
<feature type="region of interest" description="Disordered" evidence="10">
    <location>
        <begin position="173"/>
        <end position="255"/>
    </location>
</feature>
<reference evidence="12" key="1">
    <citation type="submission" date="2025-08" db="UniProtKB">
        <authorList>
            <consortium name="Ensembl"/>
        </authorList>
    </citation>
    <scope>IDENTIFICATION</scope>
</reference>
<dbReference type="SUPFAM" id="SSF63748">
    <property type="entry name" value="Tudor/PWWP/MBT"/>
    <property type="match status" value="2"/>
</dbReference>
<evidence type="ECO:0000256" key="1">
    <source>
        <dbReference type="ARBA" id="ARBA00004216"/>
    </source>
</evidence>
<evidence type="ECO:0000256" key="6">
    <source>
        <dbReference type="ARBA" id="ARBA00022664"/>
    </source>
</evidence>
<evidence type="ECO:0000256" key="2">
    <source>
        <dbReference type="ARBA" id="ARBA00004408"/>
    </source>
</evidence>
<evidence type="ECO:0000256" key="8">
    <source>
        <dbReference type="ARBA" id="ARBA00023242"/>
    </source>
</evidence>
<dbReference type="PANTHER" id="PTHR39267:SF1">
    <property type="entry name" value="SURVIVAL MOTOR NEURON PROTEIN"/>
    <property type="match status" value="1"/>
</dbReference>
<keyword evidence="7" id="KW-0508">mRNA splicing</keyword>
<organism evidence="12 13">
    <name type="scientific">Mastacembelus armatus</name>
    <name type="common">zig-zag eel</name>
    <dbReference type="NCBI Taxonomy" id="205130"/>
    <lineage>
        <taxon>Eukaryota</taxon>
        <taxon>Metazoa</taxon>
        <taxon>Chordata</taxon>
        <taxon>Craniata</taxon>
        <taxon>Vertebrata</taxon>
        <taxon>Euteleostomi</taxon>
        <taxon>Actinopterygii</taxon>
        <taxon>Neopterygii</taxon>
        <taxon>Teleostei</taxon>
        <taxon>Neoteleostei</taxon>
        <taxon>Acanthomorphata</taxon>
        <taxon>Anabantaria</taxon>
        <taxon>Synbranchiformes</taxon>
        <taxon>Mastacembelidae</taxon>
        <taxon>Mastacembelus</taxon>
    </lineage>
</organism>
<dbReference type="Proteomes" id="UP000261640">
    <property type="component" value="Unplaced"/>
</dbReference>
<dbReference type="PROSITE" id="PS50304">
    <property type="entry name" value="TUDOR"/>
    <property type="match status" value="2"/>
</dbReference>
<evidence type="ECO:0000256" key="5">
    <source>
        <dbReference type="ARBA" id="ARBA00005371"/>
    </source>
</evidence>
<dbReference type="GO" id="GO:0030018">
    <property type="term" value="C:Z disc"/>
    <property type="evidence" value="ECO:0007669"/>
    <property type="project" value="UniProtKB-SubCell"/>
</dbReference>
<dbReference type="InterPro" id="IPR040424">
    <property type="entry name" value="Smn1"/>
</dbReference>
<proteinExistence type="inferred from homology"/>
<feature type="compositionally biased region" description="Basic and acidic residues" evidence="10">
    <location>
        <begin position="31"/>
        <end position="42"/>
    </location>
</feature>
<dbReference type="CDD" id="cd22852">
    <property type="entry name" value="SMN_C"/>
    <property type="match status" value="1"/>
</dbReference>
<evidence type="ECO:0000259" key="11">
    <source>
        <dbReference type="PROSITE" id="PS50304"/>
    </source>
</evidence>
<comment type="subcellular location">
    <subcellularLocation>
        <location evidence="1">Cytoplasm</location>
        <location evidence="1">Myofibril</location>
        <location evidence="1">Sarcomere</location>
        <location evidence="1">Z line</location>
    </subcellularLocation>
    <subcellularLocation>
        <location evidence="3">Cytoplasmic granule</location>
    </subcellularLocation>
    <subcellularLocation>
        <location evidence="2">Nucleus</location>
        <location evidence="2">Cajal body</location>
    </subcellularLocation>
    <subcellularLocation>
        <location evidence="9">Nucleus</location>
        <location evidence="9">Gem</location>
    </subcellularLocation>
    <subcellularLocation>
        <location evidence="4">Perikaryon</location>
    </subcellularLocation>
</comment>
<evidence type="ECO:0000313" key="13">
    <source>
        <dbReference type="Proteomes" id="UP000261640"/>
    </source>
</evidence>
<dbReference type="PANTHER" id="PTHR39267">
    <property type="entry name" value="SURVIVAL MOTOR NEURON-LIKE PROTEIN 1"/>
    <property type="match status" value="1"/>
</dbReference>
<reference evidence="12" key="2">
    <citation type="submission" date="2025-09" db="UniProtKB">
        <authorList>
            <consortium name="Ensembl"/>
        </authorList>
    </citation>
    <scope>IDENTIFICATION</scope>
</reference>
<sequence>MTEVTEHTVFDGADGPNAELAQRAASDEITSSERSEQEDRQHHGQTVCSPAAETSSTQSMWAVGAQCQAVWSEDGQVYLATVVAVDGERCRVRFNGYNNEEDMELSALMSPNTDLQTQSQNMQDWKPGSRCRAVYSEDGLVYPAVVLWVKGQRCCVRFDEYNNEEEQDVCSLLSPNELHGPGKSTTKGSSETSSSFDWRRRREESQGGRGGVRRAQRHDEQNLPWAKERGGHSKVEREAEKKKEEAAKPSSDSFPLFPPFTPPAQLGSAFFIPPPPPPPLWMCGGKEPSDSSGIDDVSSMLMLWYMCGFHTGSYMAQQRFRSTPKD</sequence>
<dbReference type="InterPro" id="IPR002999">
    <property type="entry name" value="Tudor"/>
</dbReference>
<feature type="compositionally biased region" description="Low complexity" evidence="10">
    <location>
        <begin position="182"/>
        <end position="195"/>
    </location>
</feature>
<evidence type="ECO:0000256" key="4">
    <source>
        <dbReference type="ARBA" id="ARBA00004484"/>
    </source>
</evidence>
<feature type="region of interest" description="Disordered" evidence="10">
    <location>
        <begin position="1"/>
        <end position="55"/>
    </location>
</feature>
<keyword evidence="13" id="KW-1185">Reference proteome</keyword>
<dbReference type="GO" id="GO:0003723">
    <property type="term" value="F:RNA binding"/>
    <property type="evidence" value="ECO:0007669"/>
    <property type="project" value="InterPro"/>
</dbReference>
<feature type="domain" description="Tudor" evidence="11">
    <location>
        <begin position="124"/>
        <end position="182"/>
    </location>
</feature>
<evidence type="ECO:0000313" key="12">
    <source>
        <dbReference type="Ensembl" id="ENSMAMP00000036601.1"/>
    </source>
</evidence>
<name>A0A7N8WJA0_9TELE</name>
<keyword evidence="6" id="KW-0507">mRNA processing</keyword>
<dbReference type="AlphaFoldDB" id="A0A7N8WJA0"/>
<dbReference type="GO" id="GO:0008380">
    <property type="term" value="P:RNA splicing"/>
    <property type="evidence" value="ECO:0007669"/>
    <property type="project" value="UniProtKB-KW"/>
</dbReference>
<dbReference type="GO" id="GO:0043204">
    <property type="term" value="C:perikaryon"/>
    <property type="evidence" value="ECO:0007669"/>
    <property type="project" value="UniProtKB-SubCell"/>
</dbReference>
<feature type="compositionally biased region" description="Basic and acidic residues" evidence="10">
    <location>
        <begin position="217"/>
        <end position="247"/>
    </location>
</feature>
<evidence type="ECO:0000256" key="10">
    <source>
        <dbReference type="SAM" id="MobiDB-lite"/>
    </source>
</evidence>
<dbReference type="GO" id="GO:0006397">
    <property type="term" value="P:mRNA processing"/>
    <property type="evidence" value="ECO:0007669"/>
    <property type="project" value="UniProtKB-KW"/>
</dbReference>
<accession>A0A7N8WJA0</accession>
<evidence type="ECO:0000256" key="3">
    <source>
        <dbReference type="ARBA" id="ARBA00004463"/>
    </source>
</evidence>
<comment type="similarity">
    <text evidence="5">Belongs to the SMN family.</text>
</comment>
<evidence type="ECO:0000256" key="9">
    <source>
        <dbReference type="ARBA" id="ARBA00034695"/>
    </source>
</evidence>
<dbReference type="GeneTree" id="ENSGT00940000175916"/>
<dbReference type="GO" id="GO:0097504">
    <property type="term" value="C:Gemini of Cajal bodies"/>
    <property type="evidence" value="ECO:0007669"/>
    <property type="project" value="UniProtKB-SubCell"/>
</dbReference>
<feature type="domain" description="Tudor" evidence="11">
    <location>
        <begin position="60"/>
        <end position="118"/>
    </location>
</feature>
<dbReference type="Pfam" id="PF06003">
    <property type="entry name" value="SMN_Tudor"/>
    <property type="match status" value="2"/>
</dbReference>
<keyword evidence="8" id="KW-0539">Nucleus</keyword>
<dbReference type="GO" id="GO:0015030">
    <property type="term" value="C:Cajal body"/>
    <property type="evidence" value="ECO:0007669"/>
    <property type="project" value="UniProtKB-SubCell"/>
</dbReference>
<dbReference type="Gene3D" id="2.30.30.140">
    <property type="match status" value="2"/>
</dbReference>
<dbReference type="InterPro" id="IPR010304">
    <property type="entry name" value="SMN_Tudor"/>
</dbReference>
<feature type="compositionally biased region" description="Basic and acidic residues" evidence="10">
    <location>
        <begin position="197"/>
        <end position="206"/>
    </location>
</feature>